<keyword evidence="1" id="KW-0812">Transmembrane</keyword>
<evidence type="ECO:0000313" key="2">
    <source>
        <dbReference type="EMBL" id="GBQ88854.1"/>
    </source>
</evidence>
<name>A0ABQ0Q2Y2_9PROT</name>
<sequence>MISGFHNVGQTINSTRMTRNLALAAIAASVWLLSATMNSVDGLGQMSDLLAILAQALCLVWALHGVFLFVRRAAYRDVA</sequence>
<reference evidence="2" key="1">
    <citation type="submission" date="2013-04" db="EMBL/GenBank/DDBJ databases">
        <title>The genome sequencing project of 58 acetic acid bacteria.</title>
        <authorList>
            <person name="Okamoto-Kainuma A."/>
            <person name="Ishikawa M."/>
            <person name="Umino S."/>
            <person name="Koizumi Y."/>
            <person name="Shiwa Y."/>
            <person name="Yoshikawa H."/>
            <person name="Matsutani M."/>
            <person name="Matsushita K."/>
        </authorList>
    </citation>
    <scope>NUCLEOTIDE SEQUENCE</scope>
    <source>
        <strain evidence="2">NRIC 0535</strain>
    </source>
</reference>
<evidence type="ECO:0000256" key="1">
    <source>
        <dbReference type="SAM" id="Phobius"/>
    </source>
</evidence>
<keyword evidence="3" id="KW-1185">Reference proteome</keyword>
<accession>A0ABQ0Q2Y2</accession>
<dbReference type="EMBL" id="BAPV01000012">
    <property type="protein sequence ID" value="GBQ88854.1"/>
    <property type="molecule type" value="Genomic_DNA"/>
</dbReference>
<keyword evidence="1" id="KW-1133">Transmembrane helix</keyword>
<protein>
    <submittedName>
        <fullName evidence="2">Uncharacterized protein</fullName>
    </submittedName>
</protein>
<feature type="transmembrane region" description="Helical" evidence="1">
    <location>
        <begin position="49"/>
        <end position="70"/>
    </location>
</feature>
<keyword evidence="1" id="KW-0472">Membrane</keyword>
<dbReference type="Proteomes" id="UP001062776">
    <property type="component" value="Unassembled WGS sequence"/>
</dbReference>
<proteinExistence type="predicted"/>
<feature type="transmembrane region" description="Helical" evidence="1">
    <location>
        <begin position="21"/>
        <end position="37"/>
    </location>
</feature>
<gene>
    <name evidence="2" type="ORF">AA0535_1644</name>
</gene>
<organism evidence="2 3">
    <name type="scientific">Asaia krungthepensis NRIC 0535</name>
    <dbReference type="NCBI Taxonomy" id="1307925"/>
    <lineage>
        <taxon>Bacteria</taxon>
        <taxon>Pseudomonadati</taxon>
        <taxon>Pseudomonadota</taxon>
        <taxon>Alphaproteobacteria</taxon>
        <taxon>Acetobacterales</taxon>
        <taxon>Acetobacteraceae</taxon>
        <taxon>Asaia</taxon>
    </lineage>
</organism>
<evidence type="ECO:0000313" key="3">
    <source>
        <dbReference type="Proteomes" id="UP001062776"/>
    </source>
</evidence>
<comment type="caution">
    <text evidence="2">The sequence shown here is derived from an EMBL/GenBank/DDBJ whole genome shotgun (WGS) entry which is preliminary data.</text>
</comment>